<comment type="caution">
    <text evidence="8">The sequence shown here is derived from an EMBL/GenBank/DDBJ whole genome shotgun (WGS) entry which is preliminary data.</text>
</comment>
<keyword evidence="3 6" id="KW-0812">Transmembrane</keyword>
<dbReference type="Gene3D" id="1.20.1250.20">
    <property type="entry name" value="MFS general substrate transporter like domains"/>
    <property type="match status" value="1"/>
</dbReference>
<dbReference type="PROSITE" id="PS50850">
    <property type="entry name" value="MFS"/>
    <property type="match status" value="1"/>
</dbReference>
<feature type="transmembrane region" description="Helical" evidence="6">
    <location>
        <begin position="165"/>
        <end position="187"/>
    </location>
</feature>
<evidence type="ECO:0000256" key="1">
    <source>
        <dbReference type="ARBA" id="ARBA00004651"/>
    </source>
</evidence>
<evidence type="ECO:0000313" key="9">
    <source>
        <dbReference type="Proteomes" id="UP000322619"/>
    </source>
</evidence>
<gene>
    <name evidence="8" type="ORF">FXB42_15860</name>
</gene>
<evidence type="ECO:0000313" key="8">
    <source>
        <dbReference type="EMBL" id="TYC83720.1"/>
    </source>
</evidence>
<dbReference type="GO" id="GO:0005886">
    <property type="term" value="C:plasma membrane"/>
    <property type="evidence" value="ECO:0007669"/>
    <property type="project" value="UniProtKB-SubCell"/>
</dbReference>
<evidence type="ECO:0000256" key="2">
    <source>
        <dbReference type="ARBA" id="ARBA00022448"/>
    </source>
</evidence>
<dbReference type="PANTHER" id="PTHR23501">
    <property type="entry name" value="MAJOR FACILITATOR SUPERFAMILY"/>
    <property type="match status" value="1"/>
</dbReference>
<dbReference type="SUPFAM" id="SSF103473">
    <property type="entry name" value="MFS general substrate transporter"/>
    <property type="match status" value="1"/>
</dbReference>
<dbReference type="Pfam" id="PF07690">
    <property type="entry name" value="MFS_1"/>
    <property type="match status" value="1"/>
</dbReference>
<reference evidence="8 9" key="1">
    <citation type="submission" date="2019-08" db="EMBL/GenBank/DDBJ databases">
        <title>Isolation and enrichment of carboxydotrophic bacteria from anaerobic sludge for the production of bio-based chemicals from syngas.</title>
        <authorList>
            <person name="Antares A.L."/>
            <person name="Moreira J."/>
            <person name="Diender M."/>
            <person name="Parshina S.N."/>
            <person name="Stams A.J.M."/>
            <person name="Alves M."/>
            <person name="Alves J.I."/>
            <person name="Sousa D.Z."/>
        </authorList>
    </citation>
    <scope>NUCLEOTIDE SEQUENCE [LARGE SCALE GENOMIC DNA]</scope>
    <source>
        <strain evidence="8 9">JM</strain>
    </source>
</reference>
<sequence length="299" mass="32376">MVTLKINWNNDTSMTNETAGIGEMNFFKDRAIYVSFMIAFFSQAIMFSTVLYLPYFVQGVIGSSATTSGAVITPMMLGLLRSSNITGRLVSRVGKAKILLAAAFLIMGVGALLLSTMGVKTSYASAILFMVILGFGVGMSMPITNVNAQNAAPREQIGSVTSTVMFFRNIGSTIGSAVYGVIMTNSLSDGFSGLMMPQLPQEIQEMLKNTQVITNPQTVATIRSQVSELYLSYFDDAYMQAKTVLANSIHDVFLFCVVIAAIGFICALFLREAPTTRSLKMSKGETVKTVAIMDELPNR</sequence>
<dbReference type="EMBL" id="VSLA01000029">
    <property type="protein sequence ID" value="TYC83720.1"/>
    <property type="molecule type" value="Genomic_DNA"/>
</dbReference>
<comment type="subcellular location">
    <subcellularLocation>
        <location evidence="1">Cell membrane</location>
        <topology evidence="1">Multi-pass membrane protein</topology>
    </subcellularLocation>
</comment>
<evidence type="ECO:0000256" key="6">
    <source>
        <dbReference type="SAM" id="Phobius"/>
    </source>
</evidence>
<evidence type="ECO:0000256" key="5">
    <source>
        <dbReference type="ARBA" id="ARBA00023136"/>
    </source>
</evidence>
<feature type="transmembrane region" description="Helical" evidence="6">
    <location>
        <begin position="98"/>
        <end position="117"/>
    </location>
</feature>
<dbReference type="PANTHER" id="PTHR23501:SF197">
    <property type="entry name" value="COMD"/>
    <property type="match status" value="1"/>
</dbReference>
<feature type="transmembrane region" description="Helical" evidence="6">
    <location>
        <begin position="252"/>
        <end position="270"/>
    </location>
</feature>
<accession>A0A5D0WHN7</accession>
<dbReference type="InterPro" id="IPR036259">
    <property type="entry name" value="MFS_trans_sf"/>
</dbReference>
<proteinExistence type="predicted"/>
<evidence type="ECO:0000256" key="3">
    <source>
        <dbReference type="ARBA" id="ARBA00022692"/>
    </source>
</evidence>
<dbReference type="InterPro" id="IPR020846">
    <property type="entry name" value="MFS_dom"/>
</dbReference>
<keyword evidence="5 6" id="KW-0472">Membrane</keyword>
<feature type="transmembrane region" description="Helical" evidence="6">
    <location>
        <begin position="59"/>
        <end position="77"/>
    </location>
</feature>
<dbReference type="InterPro" id="IPR011701">
    <property type="entry name" value="MFS"/>
</dbReference>
<dbReference type="AlphaFoldDB" id="A0A5D0WHN7"/>
<keyword evidence="4 6" id="KW-1133">Transmembrane helix</keyword>
<feature type="transmembrane region" description="Helical" evidence="6">
    <location>
        <begin position="31"/>
        <end position="53"/>
    </location>
</feature>
<protein>
    <submittedName>
        <fullName evidence="8">MFS transporter</fullName>
    </submittedName>
</protein>
<evidence type="ECO:0000259" key="7">
    <source>
        <dbReference type="PROSITE" id="PS50850"/>
    </source>
</evidence>
<feature type="domain" description="Major facilitator superfamily (MFS) profile" evidence="7">
    <location>
        <begin position="1"/>
        <end position="275"/>
    </location>
</feature>
<organism evidence="8 9">
    <name type="scientific">Acetobacterium wieringae</name>
    <dbReference type="NCBI Taxonomy" id="52694"/>
    <lineage>
        <taxon>Bacteria</taxon>
        <taxon>Bacillati</taxon>
        <taxon>Bacillota</taxon>
        <taxon>Clostridia</taxon>
        <taxon>Eubacteriales</taxon>
        <taxon>Eubacteriaceae</taxon>
        <taxon>Acetobacterium</taxon>
    </lineage>
</organism>
<name>A0A5D0WHN7_9FIRM</name>
<feature type="transmembrane region" description="Helical" evidence="6">
    <location>
        <begin position="123"/>
        <end position="144"/>
    </location>
</feature>
<dbReference type="GO" id="GO:0022857">
    <property type="term" value="F:transmembrane transporter activity"/>
    <property type="evidence" value="ECO:0007669"/>
    <property type="project" value="InterPro"/>
</dbReference>
<keyword evidence="2" id="KW-0813">Transport</keyword>
<dbReference type="Proteomes" id="UP000322619">
    <property type="component" value="Unassembled WGS sequence"/>
</dbReference>
<evidence type="ECO:0000256" key="4">
    <source>
        <dbReference type="ARBA" id="ARBA00022989"/>
    </source>
</evidence>